<evidence type="ECO:0000313" key="3">
    <source>
        <dbReference type="EMBL" id="MCT2593699.1"/>
    </source>
</evidence>
<sequence>MGIWRGRSRDPLAACVETCSGYLAGLGDTSGDTSGAARRGAAVSDAARLRLAAALGTLLSTRTFDALLPAGDAALRAGGPREADLALRLAGTALEMRDKSKGGWRLRARALEALERPVEAAEAYERYLGLSQGPAAEEVALHMRTLREKRACLTEAAGLFPPDGPQPRGGPQQQGGPQEQSGCPHARAFAAAVHGEQQPATEIKAAFTAHLGARMRERGAGDPEVRRLARLYATYCRLVVQPRMADPLLGGTEPCGLGGLRALVAGRRVCVVANIAPSEGDSALAAAVDAYDLVVRCDRYRTSRAPGEPGTGMRTDVHAVGALADGTTPRWHEPVSLRLVFAESADDWRGALRRLVPGAQHYAGDAALRHPIADPALIGESGWGARPTTGFTMARLLDFLDVSPAIDLIGYGPPGRLREKESEWVTAHATSADGVRTSLR</sequence>
<dbReference type="RefSeq" id="WP_260220318.1">
    <property type="nucleotide sequence ID" value="NZ_JAJAGO010000012.1"/>
</dbReference>
<reference evidence="3 4" key="1">
    <citation type="submission" date="2021-10" db="EMBL/GenBank/DDBJ databases">
        <title>Streptomyces gossypii sp. nov., isolated from soil collected from cotton field.</title>
        <authorList>
            <person name="Ge X."/>
            <person name="Chen X."/>
            <person name="Liu W."/>
        </authorList>
    </citation>
    <scope>NUCLEOTIDE SEQUENCE [LARGE SCALE GENOMIC DNA]</scope>
    <source>
        <strain evidence="3 4">N2-109</strain>
    </source>
</reference>
<dbReference type="EMBL" id="JAJAGO010000012">
    <property type="protein sequence ID" value="MCT2592966.1"/>
    <property type="molecule type" value="Genomic_DNA"/>
</dbReference>
<proteinExistence type="predicted"/>
<feature type="region of interest" description="Disordered" evidence="1">
    <location>
        <begin position="157"/>
        <end position="184"/>
    </location>
</feature>
<gene>
    <name evidence="2" type="ORF">LHJ74_24145</name>
    <name evidence="3" type="ORF">LHJ74_27980</name>
</gene>
<organism evidence="3 4">
    <name type="scientific">Streptomyces gossypii</name>
    <dbReference type="NCBI Taxonomy" id="2883101"/>
    <lineage>
        <taxon>Bacteria</taxon>
        <taxon>Bacillati</taxon>
        <taxon>Actinomycetota</taxon>
        <taxon>Actinomycetes</taxon>
        <taxon>Kitasatosporales</taxon>
        <taxon>Streptomycetaceae</taxon>
        <taxon>Streptomyces</taxon>
    </lineage>
</organism>
<accession>A0ABT2K0J7</accession>
<comment type="caution">
    <text evidence="3">The sequence shown here is derived from an EMBL/GenBank/DDBJ whole genome shotgun (WGS) entry which is preliminary data.</text>
</comment>
<dbReference type="Proteomes" id="UP001156389">
    <property type="component" value="Unassembled WGS sequence"/>
</dbReference>
<protein>
    <submittedName>
        <fullName evidence="3">Uncharacterized protein</fullName>
    </submittedName>
</protein>
<evidence type="ECO:0000313" key="2">
    <source>
        <dbReference type="EMBL" id="MCT2592966.1"/>
    </source>
</evidence>
<dbReference type="Gene3D" id="1.25.40.10">
    <property type="entry name" value="Tetratricopeptide repeat domain"/>
    <property type="match status" value="1"/>
</dbReference>
<dbReference type="SUPFAM" id="SSF48452">
    <property type="entry name" value="TPR-like"/>
    <property type="match status" value="1"/>
</dbReference>
<evidence type="ECO:0000313" key="4">
    <source>
        <dbReference type="Proteomes" id="UP001156389"/>
    </source>
</evidence>
<dbReference type="InterPro" id="IPR011990">
    <property type="entry name" value="TPR-like_helical_dom_sf"/>
</dbReference>
<name>A0ABT2K0J7_9ACTN</name>
<evidence type="ECO:0000256" key="1">
    <source>
        <dbReference type="SAM" id="MobiDB-lite"/>
    </source>
</evidence>
<feature type="compositionally biased region" description="Low complexity" evidence="1">
    <location>
        <begin position="169"/>
        <end position="182"/>
    </location>
</feature>
<keyword evidence="4" id="KW-1185">Reference proteome</keyword>
<dbReference type="EMBL" id="JAJAGO010000015">
    <property type="protein sequence ID" value="MCT2593699.1"/>
    <property type="molecule type" value="Genomic_DNA"/>
</dbReference>